<comment type="caution">
    <text evidence="1">The sequence shown here is derived from an EMBL/GenBank/DDBJ whole genome shotgun (WGS) entry which is preliminary data.</text>
</comment>
<gene>
    <name evidence="1" type="ORF">GALL_165690</name>
</gene>
<evidence type="ECO:0000313" key="1">
    <source>
        <dbReference type="EMBL" id="OIR01281.1"/>
    </source>
</evidence>
<accession>A0A1J5RYS1</accession>
<proteinExistence type="predicted"/>
<dbReference type="EMBL" id="MLJW01000085">
    <property type="protein sequence ID" value="OIR01281.1"/>
    <property type="molecule type" value="Genomic_DNA"/>
</dbReference>
<name>A0A1J5RYS1_9ZZZZ</name>
<organism evidence="1">
    <name type="scientific">mine drainage metagenome</name>
    <dbReference type="NCBI Taxonomy" id="410659"/>
    <lineage>
        <taxon>unclassified sequences</taxon>
        <taxon>metagenomes</taxon>
        <taxon>ecological metagenomes</taxon>
    </lineage>
</organism>
<evidence type="ECO:0008006" key="2">
    <source>
        <dbReference type="Google" id="ProtNLM"/>
    </source>
</evidence>
<reference evidence="1" key="1">
    <citation type="submission" date="2016-10" db="EMBL/GenBank/DDBJ databases">
        <title>Sequence of Gallionella enrichment culture.</title>
        <authorList>
            <person name="Poehlein A."/>
            <person name="Muehling M."/>
            <person name="Daniel R."/>
        </authorList>
    </citation>
    <scope>NUCLEOTIDE SEQUENCE</scope>
</reference>
<dbReference type="AlphaFoldDB" id="A0A1J5RYS1"/>
<sequence>MKIVLSILILLITVTTIHAQTWDEWFRQKKTQKKYLLQQIAALQTYIVTAEKGYRIASDGIHAINNIKNGEFNLHSLFFSSLKTVNPRIKNAAFVAEIIAYQIAIVNKFKNINKQNLSSDEVAYIGTVYCSVITESLKDIDALITIVTDNGLQMTDDERIQRITALHSDMQDKFVFSQSFTNNANILSVQKQQQLNDAVTAKQLYNLK</sequence>
<protein>
    <recommendedName>
        <fullName evidence="2">TerB family tellurite resistance protein</fullName>
    </recommendedName>
</protein>